<dbReference type="InterPro" id="IPR047040">
    <property type="entry name" value="FlhF__GTPase_dom"/>
</dbReference>
<reference evidence="17 18" key="1">
    <citation type="submission" date="2024-04" db="EMBL/GenBank/DDBJ databases">
        <title>Dissimilatory iodate-reducing microorganisms contribute to the enrichment of iodine in groundwater.</title>
        <authorList>
            <person name="Jiang Z."/>
        </authorList>
    </citation>
    <scope>NUCLEOTIDE SEQUENCE [LARGE SCALE GENOMIC DNA]</scope>
    <source>
        <strain evidence="17 18">NCP973</strain>
    </source>
</reference>
<evidence type="ECO:0000256" key="3">
    <source>
        <dbReference type="ARBA" id="ARBA00014919"/>
    </source>
</evidence>
<keyword evidence="5" id="KW-1003">Cell membrane</keyword>
<keyword evidence="17" id="KW-0966">Cell projection</keyword>
<feature type="domain" description="SRP54-type proteins GTP-binding" evidence="16">
    <location>
        <begin position="262"/>
        <end position="452"/>
    </location>
</feature>
<name>A0ABZ2XH28_9RHOO</name>
<evidence type="ECO:0000313" key="18">
    <source>
        <dbReference type="Proteomes" id="UP001479520"/>
    </source>
</evidence>
<dbReference type="Proteomes" id="UP001479520">
    <property type="component" value="Chromosome"/>
</dbReference>
<feature type="region of interest" description="Disordered" evidence="14">
    <location>
        <begin position="90"/>
        <end position="118"/>
    </location>
</feature>
<comment type="function">
    <text evidence="12">Necessary for flagellar biosynthesis. May be involved in translocation of the flagellum.</text>
</comment>
<keyword evidence="11" id="KW-1006">Bacterial flagellum protein export</keyword>
<feature type="domain" description="AAA+ ATPase" evidence="15">
    <location>
        <begin position="261"/>
        <end position="425"/>
    </location>
</feature>
<keyword evidence="8" id="KW-0653">Protein transport</keyword>
<feature type="compositionally biased region" description="Pro residues" evidence="14">
    <location>
        <begin position="99"/>
        <end position="109"/>
    </location>
</feature>
<protein>
    <recommendedName>
        <fullName evidence="3 13">Flagellar biosynthesis protein FlhF</fullName>
    </recommendedName>
</protein>
<evidence type="ECO:0000256" key="14">
    <source>
        <dbReference type="SAM" id="MobiDB-lite"/>
    </source>
</evidence>
<keyword evidence="17" id="KW-0282">Flagellum</keyword>
<organism evidence="17 18">
    <name type="scientific">Azonexus hydrophilus</name>
    <dbReference type="NCBI Taxonomy" id="418702"/>
    <lineage>
        <taxon>Bacteria</taxon>
        <taxon>Pseudomonadati</taxon>
        <taxon>Pseudomonadota</taxon>
        <taxon>Betaproteobacteria</taxon>
        <taxon>Rhodocyclales</taxon>
        <taxon>Azonexaceae</taxon>
        <taxon>Azonexus</taxon>
    </lineage>
</organism>
<evidence type="ECO:0000256" key="9">
    <source>
        <dbReference type="ARBA" id="ARBA00023134"/>
    </source>
</evidence>
<comment type="subcellular location">
    <subcellularLocation>
        <location evidence="1">Cell membrane</location>
        <topology evidence="1">Peripheral membrane protein</topology>
        <orientation evidence="1">Cytoplasmic side</orientation>
    </subcellularLocation>
</comment>
<keyword evidence="6" id="KW-0547">Nucleotide-binding</keyword>
<dbReference type="InterPro" id="IPR003593">
    <property type="entry name" value="AAA+_ATPase"/>
</dbReference>
<evidence type="ECO:0000259" key="15">
    <source>
        <dbReference type="SMART" id="SM00382"/>
    </source>
</evidence>
<dbReference type="Gene3D" id="3.40.50.300">
    <property type="entry name" value="P-loop containing nucleotide triphosphate hydrolases"/>
    <property type="match status" value="1"/>
</dbReference>
<gene>
    <name evidence="17" type="primary">flhF</name>
    <name evidence="17" type="ORF">AADV58_14850</name>
</gene>
<evidence type="ECO:0000256" key="5">
    <source>
        <dbReference type="ARBA" id="ARBA00022475"/>
    </source>
</evidence>
<keyword evidence="9" id="KW-0342">GTP-binding</keyword>
<evidence type="ECO:0000256" key="10">
    <source>
        <dbReference type="ARBA" id="ARBA00023136"/>
    </source>
</evidence>
<evidence type="ECO:0000259" key="16">
    <source>
        <dbReference type="SMART" id="SM00962"/>
    </source>
</evidence>
<sequence>MNVRKFIAANARDALRKVKETLGNDAIILSNRGVPGGVEIMAVAARDMAMIVPTPAGDMAPPPPVERAPQVPVDEDYRVLLSSARARISGASPASMVPPRQPAAAPQPAPRAAAPVQKAPMQVNAGIPRTGALRNADLPRPAATPQATAAKPAAAQTQASAARRAEAEVVPQAVMDEIRSLRKIVEQHLAGFAWGETARSEPVKTEVLRQMLDAGFSPQLSRDLIGDLPPEMDAVQAMAWVKGAADRSLMTVGSENDIVDRGGVYALVGPTGVGKTTTTAKLAARCVLRHGPSKVALVTTDGYRIGAHEQLRIYGRILGVAVYLVKDALELRQTLAELQHKHMVLVDTMGMSQKDKLVPEMTDMLAGCDVQRLLLLSSTSRGDTLDDVVRAYAGDSLSGCILTKIDEAASLATPLDVIMRHGLPLYYVSNGQRVPEDLHLPNRGYLLHRAFKDVPENSPHKYSGVEPGLMMANAGMQAMGGRRG</sequence>
<evidence type="ECO:0000256" key="1">
    <source>
        <dbReference type="ARBA" id="ARBA00004413"/>
    </source>
</evidence>
<dbReference type="SUPFAM" id="SSF52540">
    <property type="entry name" value="P-loop containing nucleoside triphosphate hydrolases"/>
    <property type="match status" value="1"/>
</dbReference>
<dbReference type="Pfam" id="PF00448">
    <property type="entry name" value="SRP54"/>
    <property type="match status" value="1"/>
</dbReference>
<comment type="similarity">
    <text evidence="2">Belongs to the GTP-binding SRP family.</text>
</comment>
<keyword evidence="4" id="KW-0813">Transport</keyword>
<dbReference type="CDD" id="cd17873">
    <property type="entry name" value="FlhF"/>
    <property type="match status" value="1"/>
</dbReference>
<evidence type="ECO:0000313" key="17">
    <source>
        <dbReference type="EMBL" id="WZJ21212.1"/>
    </source>
</evidence>
<dbReference type="EMBL" id="CP151406">
    <property type="protein sequence ID" value="WZJ21212.1"/>
    <property type="molecule type" value="Genomic_DNA"/>
</dbReference>
<evidence type="ECO:0000256" key="8">
    <source>
        <dbReference type="ARBA" id="ARBA00022927"/>
    </source>
</evidence>
<dbReference type="SMART" id="SM00382">
    <property type="entry name" value="AAA"/>
    <property type="match status" value="1"/>
</dbReference>
<dbReference type="RefSeq" id="WP_341743561.1">
    <property type="nucleotide sequence ID" value="NZ_CP151406.1"/>
</dbReference>
<evidence type="ECO:0000256" key="12">
    <source>
        <dbReference type="ARBA" id="ARBA00025337"/>
    </source>
</evidence>
<evidence type="ECO:0000256" key="11">
    <source>
        <dbReference type="ARBA" id="ARBA00023225"/>
    </source>
</evidence>
<keyword evidence="10" id="KW-0472">Membrane</keyword>
<evidence type="ECO:0000256" key="13">
    <source>
        <dbReference type="NCBIfam" id="TIGR03499"/>
    </source>
</evidence>
<dbReference type="PANTHER" id="PTHR43134:SF3">
    <property type="entry name" value="FLAGELLAR BIOSYNTHESIS PROTEIN FLHF"/>
    <property type="match status" value="1"/>
</dbReference>
<evidence type="ECO:0000256" key="4">
    <source>
        <dbReference type="ARBA" id="ARBA00022448"/>
    </source>
</evidence>
<proteinExistence type="inferred from homology"/>
<dbReference type="InterPro" id="IPR027417">
    <property type="entry name" value="P-loop_NTPase"/>
</dbReference>
<keyword evidence="17" id="KW-0969">Cilium</keyword>
<evidence type="ECO:0000256" key="6">
    <source>
        <dbReference type="ARBA" id="ARBA00022741"/>
    </source>
</evidence>
<dbReference type="Gene3D" id="1.20.120.1380">
    <property type="entry name" value="Flagellar FlhF biosynthesis protein, N domain"/>
    <property type="match status" value="1"/>
</dbReference>
<evidence type="ECO:0000256" key="7">
    <source>
        <dbReference type="ARBA" id="ARBA00022795"/>
    </source>
</evidence>
<dbReference type="PANTHER" id="PTHR43134">
    <property type="entry name" value="SIGNAL RECOGNITION PARTICLE RECEPTOR SUBUNIT ALPHA"/>
    <property type="match status" value="1"/>
</dbReference>
<evidence type="ECO:0000256" key="2">
    <source>
        <dbReference type="ARBA" id="ARBA00008531"/>
    </source>
</evidence>
<dbReference type="SMART" id="SM00962">
    <property type="entry name" value="SRP54"/>
    <property type="match status" value="1"/>
</dbReference>
<dbReference type="NCBIfam" id="TIGR03499">
    <property type="entry name" value="FlhF"/>
    <property type="match status" value="1"/>
</dbReference>
<dbReference type="InterPro" id="IPR020006">
    <property type="entry name" value="FlhF"/>
</dbReference>
<accession>A0ABZ2XH28</accession>
<keyword evidence="18" id="KW-1185">Reference proteome</keyword>
<keyword evidence="7" id="KW-1005">Bacterial flagellum biogenesis</keyword>
<dbReference type="InterPro" id="IPR000897">
    <property type="entry name" value="SRP54_GTPase_dom"/>
</dbReference>